<sequence>MLDLPRALSPAVDETLRKETPTHDEAAQEPVRRWNKSVVELGALHASHPELRQECLQALEEWLRRWGHVENFMRESDEASKPLGLELTFTEEEATQLADCVCLSKASVQGHDVHYRGGACEGQGTDLASKKASVADDEGEDELVSDDEGGASHEESVYPACVIHVQAPASCQQEAKGSGKGKGKGKVPPQHLDMGLPKLGGRKSVGRFNDPPCPECVRRGVACAMGINGRCQPCAKSHFKCAFSAKRKAANASSAPRKVPRKSKGDQANVGNSTADDAGKSELKMEDAPPPKKDRAPRLTMRMPSRARLLTRSEDAPRAEAGPSRVKADDGELGRLRAENACLRESQAGQCALMLNTRHHMRAQQVELLAMSNKFYTWAGEWSNAEKDLNEFA</sequence>
<name>A0A0D0A1X9_9AGAM</name>
<accession>A0A0D0A1X9</accession>
<dbReference type="AlphaFoldDB" id="A0A0D0A1X9"/>
<feature type="region of interest" description="Disordered" evidence="1">
    <location>
        <begin position="172"/>
        <end position="202"/>
    </location>
</feature>
<feature type="compositionally biased region" description="Acidic residues" evidence="1">
    <location>
        <begin position="135"/>
        <end position="149"/>
    </location>
</feature>
<evidence type="ECO:0000256" key="1">
    <source>
        <dbReference type="SAM" id="MobiDB-lite"/>
    </source>
</evidence>
<dbReference type="OrthoDB" id="10653467at2759"/>
<reference evidence="2 3" key="1">
    <citation type="submission" date="2014-04" db="EMBL/GenBank/DDBJ databases">
        <authorList>
            <consortium name="DOE Joint Genome Institute"/>
            <person name="Kuo A."/>
            <person name="Ruytinx J."/>
            <person name="Rineau F."/>
            <person name="Colpaert J."/>
            <person name="Kohler A."/>
            <person name="Nagy L.G."/>
            <person name="Floudas D."/>
            <person name="Copeland A."/>
            <person name="Barry K.W."/>
            <person name="Cichocki N."/>
            <person name="Veneault-Fourrey C."/>
            <person name="LaButti K."/>
            <person name="Lindquist E.A."/>
            <person name="Lipzen A."/>
            <person name="Lundell T."/>
            <person name="Morin E."/>
            <person name="Murat C."/>
            <person name="Sun H."/>
            <person name="Tunlid A."/>
            <person name="Henrissat B."/>
            <person name="Grigoriev I.V."/>
            <person name="Hibbett D.S."/>
            <person name="Martin F."/>
            <person name="Nordberg H.P."/>
            <person name="Cantor M.N."/>
            <person name="Hua S.X."/>
        </authorList>
    </citation>
    <scope>NUCLEOTIDE SEQUENCE [LARGE SCALE GENOMIC DNA]</scope>
    <source>
        <strain evidence="2 3">UH-Slu-Lm8-n1</strain>
    </source>
</reference>
<gene>
    <name evidence="2" type="ORF">CY34DRAFT_111076</name>
</gene>
<dbReference type="HOGENOM" id="CLU_702437_0_0_1"/>
<feature type="region of interest" description="Disordered" evidence="1">
    <location>
        <begin position="1"/>
        <end position="31"/>
    </location>
</feature>
<organism evidence="2 3">
    <name type="scientific">Suillus luteus UH-Slu-Lm8-n1</name>
    <dbReference type="NCBI Taxonomy" id="930992"/>
    <lineage>
        <taxon>Eukaryota</taxon>
        <taxon>Fungi</taxon>
        <taxon>Dikarya</taxon>
        <taxon>Basidiomycota</taxon>
        <taxon>Agaricomycotina</taxon>
        <taxon>Agaricomycetes</taxon>
        <taxon>Agaricomycetidae</taxon>
        <taxon>Boletales</taxon>
        <taxon>Suillineae</taxon>
        <taxon>Suillaceae</taxon>
        <taxon>Suillus</taxon>
    </lineage>
</organism>
<feature type="region of interest" description="Disordered" evidence="1">
    <location>
        <begin position="131"/>
        <end position="152"/>
    </location>
</feature>
<reference evidence="3" key="2">
    <citation type="submission" date="2015-01" db="EMBL/GenBank/DDBJ databases">
        <title>Evolutionary Origins and Diversification of the Mycorrhizal Mutualists.</title>
        <authorList>
            <consortium name="DOE Joint Genome Institute"/>
            <consortium name="Mycorrhizal Genomics Consortium"/>
            <person name="Kohler A."/>
            <person name="Kuo A."/>
            <person name="Nagy L.G."/>
            <person name="Floudas D."/>
            <person name="Copeland A."/>
            <person name="Barry K.W."/>
            <person name="Cichocki N."/>
            <person name="Veneault-Fourrey C."/>
            <person name="LaButti K."/>
            <person name="Lindquist E.A."/>
            <person name="Lipzen A."/>
            <person name="Lundell T."/>
            <person name="Morin E."/>
            <person name="Murat C."/>
            <person name="Riley R."/>
            <person name="Ohm R."/>
            <person name="Sun H."/>
            <person name="Tunlid A."/>
            <person name="Henrissat B."/>
            <person name="Grigoriev I.V."/>
            <person name="Hibbett D.S."/>
            <person name="Martin F."/>
        </authorList>
    </citation>
    <scope>NUCLEOTIDE SEQUENCE [LARGE SCALE GENOMIC DNA]</scope>
    <source>
        <strain evidence="3">UH-Slu-Lm8-n1</strain>
    </source>
</reference>
<feature type="compositionally biased region" description="Basic and acidic residues" evidence="1">
    <location>
        <begin position="277"/>
        <end position="297"/>
    </location>
</feature>
<evidence type="ECO:0000313" key="2">
    <source>
        <dbReference type="EMBL" id="KIK32164.1"/>
    </source>
</evidence>
<feature type="region of interest" description="Disordered" evidence="1">
    <location>
        <begin position="250"/>
        <end position="327"/>
    </location>
</feature>
<feature type="compositionally biased region" description="Basic and acidic residues" evidence="1">
    <location>
        <begin position="14"/>
        <end position="31"/>
    </location>
</feature>
<dbReference type="EMBL" id="KN836363">
    <property type="protein sequence ID" value="KIK32164.1"/>
    <property type="molecule type" value="Genomic_DNA"/>
</dbReference>
<dbReference type="Proteomes" id="UP000054485">
    <property type="component" value="Unassembled WGS sequence"/>
</dbReference>
<evidence type="ECO:0000313" key="3">
    <source>
        <dbReference type="Proteomes" id="UP000054485"/>
    </source>
</evidence>
<dbReference type="InParanoid" id="A0A0D0A1X9"/>
<keyword evidence="3" id="KW-1185">Reference proteome</keyword>
<protein>
    <submittedName>
        <fullName evidence="2">Unplaced genomic scaffold CY34scaffold_1232, whole genome shotgun sequence</fullName>
    </submittedName>
</protein>
<proteinExistence type="predicted"/>